<proteinExistence type="predicted"/>
<organism evidence="2 3">
    <name type="scientific">Vibrio genomosp. F10</name>
    <dbReference type="NCBI Taxonomy" id="723171"/>
    <lineage>
        <taxon>Bacteria</taxon>
        <taxon>Pseudomonadati</taxon>
        <taxon>Pseudomonadota</taxon>
        <taxon>Gammaproteobacteria</taxon>
        <taxon>Vibrionales</taxon>
        <taxon>Vibrionaceae</taxon>
        <taxon>Vibrio</taxon>
    </lineage>
</organism>
<comment type="caution">
    <text evidence="2">The sequence shown here is derived from an EMBL/GenBank/DDBJ whole genome shotgun (WGS) entry which is preliminary data.</text>
</comment>
<evidence type="ECO:0000313" key="3">
    <source>
        <dbReference type="Proteomes" id="UP000093173"/>
    </source>
</evidence>
<keyword evidence="1" id="KW-0732">Signal</keyword>
<reference evidence="3" key="1">
    <citation type="submission" date="2016-06" db="EMBL/GenBank/DDBJ databases">
        <authorList>
            <person name="Hehemann J.-H."/>
            <person name="Arevalo P."/>
            <person name="Datta M.S."/>
            <person name="Polz M.F."/>
        </authorList>
    </citation>
    <scope>NUCLEOTIDE SEQUENCE [LARGE SCALE GENOMIC DNA]</scope>
    <source>
        <strain evidence="3">9CSC122</strain>
    </source>
</reference>
<evidence type="ECO:0000313" key="2">
    <source>
        <dbReference type="EMBL" id="OCH73092.1"/>
    </source>
</evidence>
<feature type="signal peptide" evidence="1">
    <location>
        <begin position="1"/>
        <end position="22"/>
    </location>
</feature>
<dbReference type="Proteomes" id="UP000093173">
    <property type="component" value="Unassembled WGS sequence"/>
</dbReference>
<dbReference type="Pfam" id="PF13729">
    <property type="entry name" value="TraF_2"/>
    <property type="match status" value="1"/>
</dbReference>
<dbReference type="EMBL" id="MAJZ01000841">
    <property type="protein sequence ID" value="OCH73092.1"/>
    <property type="molecule type" value="Genomic_DNA"/>
</dbReference>
<protein>
    <submittedName>
        <fullName evidence="2">Conjugal transfer protein TraF</fullName>
    </submittedName>
</protein>
<dbReference type="InterPro" id="IPR032811">
    <property type="entry name" value="Put_conjugal_transfer"/>
</dbReference>
<dbReference type="RefSeq" id="WP_017038190.1">
    <property type="nucleotide sequence ID" value="NZ_JBNGCH010000841.1"/>
</dbReference>
<dbReference type="Gene3D" id="2.40.160.60">
    <property type="entry name" value="Outer membrane protein transport protein (OMPP1/FadL/TodX)"/>
    <property type="match status" value="1"/>
</dbReference>
<gene>
    <name evidence="2" type="ORF">A6E14_14960</name>
</gene>
<evidence type="ECO:0000256" key="1">
    <source>
        <dbReference type="SAM" id="SignalP"/>
    </source>
</evidence>
<dbReference type="AlphaFoldDB" id="A0A1B9QVP7"/>
<accession>A0A1B9QVP7</accession>
<sequence>MKQLTKLSVAIGLVILATNSYAATSVADARSNGMGNTGVSTADYLLAPFHNPALAAVYRDNDSFGILLPAVAGNVRDTDKTIDTIDDLQDTITKYEANSSDTSTIDELNTHLNTLSGNKPIVASGGVGAAVAIPLNALSMNIFVRGYAEILALPDIAPESAGIPTRYETSTVDMVAFGYSEIGVALAKRFSFNGQDFALGITPKFQDMTTYKQVISVEDFDIGDYDQSETSKSAFNLDLGAVWLYQDFRAAIAVKDLISQEIDTVVAVNGATQYKLDTQVTVSGAYAMEYFVATMDWDLTDQSRFSGYNDDTQFLRFGVEGNAFGWAQLRAGYQVDLEDTLDDSVTAGIGISPGDLVSLDFAGNYAGDNQYGLSANLAFTF</sequence>
<feature type="chain" id="PRO_5008634671" evidence="1">
    <location>
        <begin position="23"/>
        <end position="381"/>
    </location>
</feature>
<name>A0A1B9QVP7_9VIBR</name>
<keyword evidence="3" id="KW-1185">Reference proteome</keyword>